<dbReference type="PROSITE" id="PS50103">
    <property type="entry name" value="ZF_C3H1"/>
    <property type="match status" value="1"/>
</dbReference>
<dbReference type="InterPro" id="IPR008259">
    <property type="entry name" value="FMN_hydac_DH_AS"/>
</dbReference>
<comment type="similarity">
    <text evidence="9">Belongs to the FMN-dependent alpha-hydroxy acid dehydrogenase family.</text>
</comment>
<dbReference type="Proteomes" id="UP001358586">
    <property type="component" value="Chromosome 10"/>
</dbReference>
<feature type="compositionally biased region" description="Low complexity" evidence="11">
    <location>
        <begin position="262"/>
        <end position="272"/>
    </location>
</feature>
<evidence type="ECO:0000256" key="5">
    <source>
        <dbReference type="ARBA" id="ARBA00022771"/>
    </source>
</evidence>
<evidence type="ECO:0000313" key="16">
    <source>
        <dbReference type="Proteomes" id="UP001358586"/>
    </source>
</evidence>
<evidence type="ECO:0000256" key="4">
    <source>
        <dbReference type="ARBA" id="ARBA00022723"/>
    </source>
</evidence>
<comment type="subcellular location">
    <subcellularLocation>
        <location evidence="2">Peroxisome</location>
    </subcellularLocation>
</comment>
<dbReference type="EMBL" id="JARKNE010000010">
    <property type="protein sequence ID" value="KAK5792510.1"/>
    <property type="molecule type" value="Genomic_DNA"/>
</dbReference>
<dbReference type="InterPro" id="IPR056116">
    <property type="entry name" value="DUF7699"/>
</dbReference>
<dbReference type="Pfam" id="PF01070">
    <property type="entry name" value="FMN_dh"/>
    <property type="match status" value="1"/>
</dbReference>
<dbReference type="EC" id="1.1.3.15" evidence="3"/>
<dbReference type="Gene3D" id="3.20.20.70">
    <property type="entry name" value="Aldolase class I"/>
    <property type="match status" value="1"/>
</dbReference>
<dbReference type="PROSITE" id="PS00557">
    <property type="entry name" value="FMN_HYDROXY_ACID_DH_1"/>
    <property type="match status" value="1"/>
</dbReference>
<dbReference type="InterPro" id="IPR041367">
    <property type="entry name" value="Znf-CCCH_4"/>
</dbReference>
<dbReference type="Pfam" id="PF02037">
    <property type="entry name" value="SAP"/>
    <property type="match status" value="1"/>
</dbReference>
<keyword evidence="7" id="KW-0560">Oxidoreductase</keyword>
<dbReference type="InterPro" id="IPR036361">
    <property type="entry name" value="SAP_dom_sf"/>
</dbReference>
<feature type="compositionally biased region" description="Acidic residues" evidence="11">
    <location>
        <begin position="1"/>
        <end position="10"/>
    </location>
</feature>
<sequence>MAISDSDPESSQDYNEIFEEKDCCNNSESDPDYHLGTDSSYSNDKDTSTNLAKHSNFSNVKDPELGMDFSHIDDKSYENVQNIIKDGRLEKVKVDECKVYLRRNGLRLSGNKDVLIQRIKEHLEISNGGGEKKYPLSSFVVNCTGDACTGDVVMFEQNVYEMFNIASQSASGPPCGTRIVVGRIVKESYGSAKQQHTFTIEVLWSKGEKPLSPLHPLLIKGERQKVLVEKHSRGSLARSDREVLLSIGLILKREEKNKKKSQTQLSSTTTTKEIQPRQPSSYTNSGFIAPQHQQSGSTVEGGHLTNQNHGSGFLFDLEKLSIRSRQSVSSHNNHLRDQVPHNLVETSGIQEVQLQKGDKIYLNSIQPNFPMDRYWNLTNGRFTANEFPETNYRRQWLRNMDHCHPATPPQRQGFLSQQICRYYSQGRCYYGENCKFLHEPRELHVAEERRAKGNSKNLKKREIFLDKLSAPKEASAGTLLGFWQSRSVYHNSSKIYSETRIMTGEPVNVNEFRELARQALPKMYYDFYTGGAEDQCTLKENEEAFRRIIIQPRILRNVRCIDLSTTVLGYNISMPVMIAPTSLQKLANPEGEIATARAASACNTIMVLSTSSTYSLEEVAACCDAIRFFQLYVYKRRDISAKLVQRAENNGYKAIVLTVDSPRLGRREADVKNKLVVPLLKNLEGLLPTKFVSDEKGSGLAALASGTLDASFCWEDITWLKSITNLPILIKGVLTREDAIKALEVGVDGMIVSNHGGRQLDYSPATISVLEEVVDAVGGKVPVLVDGGIRRGTDIFKALALGAQAVLVGRAVVYGLAAKGEKGVNRVLEMLKEELELTMALSGCCSVKEISRSHVRTKHDQQLRSML</sequence>
<keyword evidence="8" id="KW-0576">Peroxisome</keyword>
<evidence type="ECO:0000259" key="14">
    <source>
        <dbReference type="PROSITE" id="PS51349"/>
    </source>
</evidence>
<evidence type="ECO:0000259" key="12">
    <source>
        <dbReference type="PROSITE" id="PS50103"/>
    </source>
</evidence>
<dbReference type="PANTHER" id="PTHR10578">
    <property type="entry name" value="S -2-HYDROXY-ACID OXIDASE-RELATED"/>
    <property type="match status" value="1"/>
</dbReference>
<evidence type="ECO:0000256" key="7">
    <source>
        <dbReference type="ARBA" id="ARBA00023002"/>
    </source>
</evidence>
<reference evidence="15 16" key="1">
    <citation type="submission" date="2023-03" db="EMBL/GenBank/DDBJ databases">
        <title>WGS of Gossypium arboreum.</title>
        <authorList>
            <person name="Yu D."/>
        </authorList>
    </citation>
    <scope>NUCLEOTIDE SEQUENCE [LARGE SCALE GENOMIC DNA]</scope>
    <source>
        <tissue evidence="15">Leaf</tissue>
    </source>
</reference>
<dbReference type="InterPro" id="IPR036855">
    <property type="entry name" value="Znf_CCCH_sf"/>
</dbReference>
<dbReference type="Gene3D" id="3.30.1370.210">
    <property type="match status" value="1"/>
</dbReference>
<evidence type="ECO:0000259" key="13">
    <source>
        <dbReference type="PROSITE" id="PS50800"/>
    </source>
</evidence>
<comment type="cofactor">
    <cofactor evidence="1">
        <name>FMN</name>
        <dbReference type="ChEBI" id="CHEBI:58210"/>
    </cofactor>
</comment>
<dbReference type="InterPro" id="IPR000571">
    <property type="entry name" value="Znf_CCCH"/>
</dbReference>
<dbReference type="SUPFAM" id="SSF68906">
    <property type="entry name" value="SAP domain"/>
    <property type="match status" value="1"/>
</dbReference>
<evidence type="ECO:0000313" key="15">
    <source>
        <dbReference type="EMBL" id="KAK5792510.1"/>
    </source>
</evidence>
<feature type="region of interest" description="Disordered" evidence="11">
    <location>
        <begin position="1"/>
        <end position="57"/>
    </location>
</feature>
<name>A0ABR0NBZ0_GOSAR</name>
<organism evidence="15 16">
    <name type="scientific">Gossypium arboreum</name>
    <name type="common">Tree cotton</name>
    <name type="synonym">Gossypium nanking</name>
    <dbReference type="NCBI Taxonomy" id="29729"/>
    <lineage>
        <taxon>Eukaryota</taxon>
        <taxon>Viridiplantae</taxon>
        <taxon>Streptophyta</taxon>
        <taxon>Embryophyta</taxon>
        <taxon>Tracheophyta</taxon>
        <taxon>Spermatophyta</taxon>
        <taxon>Magnoliopsida</taxon>
        <taxon>eudicotyledons</taxon>
        <taxon>Gunneridae</taxon>
        <taxon>Pentapetalae</taxon>
        <taxon>rosids</taxon>
        <taxon>malvids</taxon>
        <taxon>Malvales</taxon>
        <taxon>Malvaceae</taxon>
        <taxon>Malvoideae</taxon>
        <taxon>Gossypium</taxon>
    </lineage>
</organism>
<dbReference type="SUPFAM" id="SSF90229">
    <property type="entry name" value="CCCH zinc finger"/>
    <property type="match status" value="1"/>
</dbReference>
<evidence type="ECO:0000256" key="9">
    <source>
        <dbReference type="ARBA" id="ARBA00024042"/>
    </source>
</evidence>
<evidence type="ECO:0000256" key="11">
    <source>
        <dbReference type="SAM" id="MobiDB-lite"/>
    </source>
</evidence>
<keyword evidence="6 10" id="KW-0862">Zinc</keyword>
<dbReference type="Pfam" id="PF24766">
    <property type="entry name" value="DUF7699"/>
    <property type="match status" value="1"/>
</dbReference>
<dbReference type="InterPro" id="IPR003034">
    <property type="entry name" value="SAP_dom"/>
</dbReference>
<keyword evidence="4 10" id="KW-0479">Metal-binding</keyword>
<keyword evidence="5 10" id="KW-0863">Zinc-finger</keyword>
<accession>A0ABR0NBZ0</accession>
<dbReference type="InterPro" id="IPR000262">
    <property type="entry name" value="FMN-dep_DH"/>
</dbReference>
<comment type="caution">
    <text evidence="15">The sequence shown here is derived from an EMBL/GenBank/DDBJ whole genome shotgun (WGS) entry which is preliminary data.</text>
</comment>
<evidence type="ECO:0000256" key="3">
    <source>
        <dbReference type="ARBA" id="ARBA00013087"/>
    </source>
</evidence>
<feature type="domain" description="SAP" evidence="13">
    <location>
        <begin position="89"/>
        <end position="123"/>
    </location>
</feature>
<keyword evidence="16" id="KW-1185">Reference proteome</keyword>
<protein>
    <recommendedName>
        <fullName evidence="3">(S)-2-hydroxy-acid oxidase</fullName>
        <ecNumber evidence="3">1.1.3.15</ecNumber>
    </recommendedName>
</protein>
<dbReference type="SMART" id="SM00513">
    <property type="entry name" value="SAP"/>
    <property type="match status" value="1"/>
</dbReference>
<dbReference type="Gene3D" id="1.10.720.30">
    <property type="entry name" value="SAP domain"/>
    <property type="match status" value="1"/>
</dbReference>
<dbReference type="CDD" id="cd02809">
    <property type="entry name" value="alpha_hydroxyacid_oxid_FMN"/>
    <property type="match status" value="1"/>
</dbReference>
<dbReference type="PROSITE" id="PS51349">
    <property type="entry name" value="FMN_HYDROXY_ACID_DH_2"/>
    <property type="match status" value="1"/>
</dbReference>
<dbReference type="SMART" id="SM00356">
    <property type="entry name" value="ZnF_C3H1"/>
    <property type="match status" value="1"/>
</dbReference>
<dbReference type="PANTHER" id="PTHR10578:SF120">
    <property type="entry name" value="(S)-2-HYDROXY-ACID OXIDASE"/>
    <property type="match status" value="1"/>
</dbReference>
<evidence type="ECO:0000256" key="8">
    <source>
        <dbReference type="ARBA" id="ARBA00023140"/>
    </source>
</evidence>
<feature type="region of interest" description="Disordered" evidence="11">
    <location>
        <begin position="256"/>
        <end position="305"/>
    </location>
</feature>
<feature type="compositionally biased region" description="Polar residues" evidence="11">
    <location>
        <begin position="277"/>
        <end position="305"/>
    </location>
</feature>
<dbReference type="Pfam" id="PF18044">
    <property type="entry name" value="zf-CCCH_4"/>
    <property type="match status" value="1"/>
</dbReference>
<feature type="domain" description="FMN hydroxy acid dehydrogenase" evidence="14">
    <location>
        <begin position="501"/>
        <end position="860"/>
    </location>
</feature>
<dbReference type="PROSITE" id="PS50800">
    <property type="entry name" value="SAP"/>
    <property type="match status" value="1"/>
</dbReference>
<feature type="zinc finger region" description="C3H1-type" evidence="10">
    <location>
        <begin position="414"/>
        <end position="441"/>
    </location>
</feature>
<dbReference type="InterPro" id="IPR012133">
    <property type="entry name" value="Alpha-hydoxy_acid_DH_FMN"/>
</dbReference>
<evidence type="ECO:0000256" key="2">
    <source>
        <dbReference type="ARBA" id="ARBA00004275"/>
    </source>
</evidence>
<dbReference type="SUPFAM" id="SSF51395">
    <property type="entry name" value="FMN-linked oxidoreductases"/>
    <property type="match status" value="1"/>
</dbReference>
<proteinExistence type="inferred from homology"/>
<gene>
    <name evidence="15" type="ORF">PVK06_033625</name>
</gene>
<dbReference type="InterPro" id="IPR013785">
    <property type="entry name" value="Aldolase_TIM"/>
</dbReference>
<evidence type="ECO:0000256" key="6">
    <source>
        <dbReference type="ARBA" id="ARBA00022833"/>
    </source>
</evidence>
<dbReference type="InterPro" id="IPR037396">
    <property type="entry name" value="FMN_HAD"/>
</dbReference>
<evidence type="ECO:0000256" key="1">
    <source>
        <dbReference type="ARBA" id="ARBA00001917"/>
    </source>
</evidence>
<feature type="compositionally biased region" description="Polar residues" evidence="11">
    <location>
        <begin position="37"/>
        <end position="57"/>
    </location>
</feature>
<feature type="domain" description="C3H1-type" evidence="12">
    <location>
        <begin position="414"/>
        <end position="441"/>
    </location>
</feature>
<evidence type="ECO:0000256" key="10">
    <source>
        <dbReference type="PROSITE-ProRule" id="PRU00723"/>
    </source>
</evidence>